<dbReference type="CDD" id="cd11386">
    <property type="entry name" value="MCP_signal"/>
    <property type="match status" value="1"/>
</dbReference>
<evidence type="ECO:0000313" key="14">
    <source>
        <dbReference type="Proteomes" id="UP000242792"/>
    </source>
</evidence>
<evidence type="ECO:0000256" key="1">
    <source>
        <dbReference type="ARBA" id="ARBA00004429"/>
    </source>
</evidence>
<dbReference type="GO" id="GO:0052131">
    <property type="term" value="P:positive aerotaxis"/>
    <property type="evidence" value="ECO:0007669"/>
    <property type="project" value="UniProtKB-ARBA"/>
</dbReference>
<dbReference type="OrthoDB" id="9806477at2"/>
<name>A0A1V3TLM8_9BURK</name>
<dbReference type="InterPro" id="IPR004089">
    <property type="entry name" value="MCPsignal_dom"/>
</dbReference>
<protein>
    <submittedName>
        <fullName evidence="13">Chemotaxis protein</fullName>
    </submittedName>
</protein>
<dbReference type="Proteomes" id="UP000242792">
    <property type="component" value="Chromosome"/>
</dbReference>
<keyword evidence="3" id="KW-0488">Methylation</keyword>
<dbReference type="SUPFAM" id="SSF58104">
    <property type="entry name" value="Methyl-accepting chemotaxis protein (MCP) signaling domain"/>
    <property type="match status" value="1"/>
</dbReference>
<dbReference type="GO" id="GO:0005886">
    <property type="term" value="C:plasma membrane"/>
    <property type="evidence" value="ECO:0007669"/>
    <property type="project" value="UniProtKB-SubCell"/>
</dbReference>
<dbReference type="PROSITE" id="PS50111">
    <property type="entry name" value="CHEMOTAXIS_TRANSDUC_2"/>
    <property type="match status" value="1"/>
</dbReference>
<organism evidence="13 14">
    <name type="scientific">Comamonas kerstersii</name>
    <dbReference type="NCBI Taxonomy" id="225992"/>
    <lineage>
        <taxon>Bacteria</taxon>
        <taxon>Pseudomonadati</taxon>
        <taxon>Pseudomonadota</taxon>
        <taxon>Betaproteobacteria</taxon>
        <taxon>Burkholderiales</taxon>
        <taxon>Comamonadaceae</taxon>
        <taxon>Comamonas</taxon>
    </lineage>
</organism>
<gene>
    <name evidence="13" type="ORF">B5M06_08550</name>
</gene>
<evidence type="ECO:0000256" key="9">
    <source>
        <dbReference type="ARBA" id="ARBA00029447"/>
    </source>
</evidence>
<keyword evidence="2" id="KW-1003">Cell membrane</keyword>
<dbReference type="Gene3D" id="1.10.287.950">
    <property type="entry name" value="Methyl-accepting chemotaxis protein"/>
    <property type="match status" value="1"/>
</dbReference>
<accession>A0A1V0BJ10</accession>
<dbReference type="PROSITE" id="PS50112">
    <property type="entry name" value="PAS"/>
    <property type="match status" value="1"/>
</dbReference>
<dbReference type="InterPro" id="IPR035965">
    <property type="entry name" value="PAS-like_dom_sf"/>
</dbReference>
<dbReference type="FunFam" id="1.10.287.950:FF:000001">
    <property type="entry name" value="Methyl-accepting chemotaxis sensory transducer"/>
    <property type="match status" value="1"/>
</dbReference>
<keyword evidence="8" id="KW-0472">Membrane</keyword>
<keyword evidence="7" id="KW-1133">Transmembrane helix</keyword>
<keyword evidence="10" id="KW-0807">Transducer</keyword>
<evidence type="ECO:0000256" key="8">
    <source>
        <dbReference type="ARBA" id="ARBA00023136"/>
    </source>
</evidence>
<dbReference type="AlphaFoldDB" id="A0A1V3TLM8"/>
<dbReference type="KEGG" id="cke:B5M06_08550"/>
<keyword evidence="4" id="KW-0145">Chemotaxis</keyword>
<dbReference type="GeneID" id="83039368"/>
<evidence type="ECO:0000259" key="11">
    <source>
        <dbReference type="PROSITE" id="PS50111"/>
    </source>
</evidence>
<dbReference type="InterPro" id="IPR051310">
    <property type="entry name" value="MCP_chemotaxis"/>
</dbReference>
<dbReference type="SUPFAM" id="SSF55785">
    <property type="entry name" value="PYP-like sensor domain (PAS domain)"/>
    <property type="match status" value="1"/>
</dbReference>
<comment type="similarity">
    <text evidence="9">Belongs to the methyl-accepting chemotaxis (MCP) protein family.</text>
</comment>
<evidence type="ECO:0000256" key="10">
    <source>
        <dbReference type="PROSITE-ProRule" id="PRU00284"/>
    </source>
</evidence>
<evidence type="ECO:0000256" key="7">
    <source>
        <dbReference type="ARBA" id="ARBA00022989"/>
    </source>
</evidence>
<evidence type="ECO:0000256" key="6">
    <source>
        <dbReference type="ARBA" id="ARBA00022692"/>
    </source>
</evidence>
<dbReference type="RefSeq" id="WP_054065501.1">
    <property type="nucleotide sequence ID" value="NZ_CAUCIF010000022.1"/>
</dbReference>
<reference evidence="13 14" key="1">
    <citation type="submission" date="2017-03" db="EMBL/GenBank/DDBJ databases">
        <title>Rapid Whole Genome Sequencing of Comamonas kerstersii Causing Continuous ambulatory Peritoneal Dialysis-Associated Peritonitis.</title>
        <authorList>
            <person name="Zheng B."/>
        </authorList>
    </citation>
    <scope>NUCLEOTIDE SEQUENCE [LARGE SCALE GENOMIC DNA]</scope>
    <source>
        <strain evidence="13 14">8943</strain>
    </source>
</reference>
<evidence type="ECO:0000256" key="2">
    <source>
        <dbReference type="ARBA" id="ARBA00022475"/>
    </source>
</evidence>
<dbReference type="InterPro" id="IPR013655">
    <property type="entry name" value="PAS_fold_3"/>
</dbReference>
<evidence type="ECO:0000259" key="12">
    <source>
        <dbReference type="PROSITE" id="PS50112"/>
    </source>
</evidence>
<sequence length="521" mass="56660">MRLNLPVTQNNYDFPGDELLVSVTNTKGEITHCNPAFIRVSGYQYEELIGQPHNMIRHPDMPEAAFKDMWRTIAHGYPWSGIVKNRRKNGDHYWVKANVTPIMENGKPKGYLSVRTKPAAEEVQAAQALYAHMNEEAKSGHLTMRLRAGKVRRLGLAGLGAQLSDIDLLPRMVLMLAIMALVTMLPDLLGWQGVQAWGLRLAALVLGSAWIAWRFKSRCVDGIEKANAWAAQMASCNLTSSYDHNYTGAVGTLMARLQQIQINLLAVVGDVLSEVRGFTAMSHEMSSSNQDLAKRTEAQASDLEETAASMEQIAGTVLHTADMAQQMEQESNQSKEVVSRSGEAIQEVGVAMERIRQSSTRMREIIGVIESIAFQTNLLALNAAVEAARAGEQGRGFAVVAGEVRALAQRSASAAKEIGALINHTVDGINDGNARMQAAGKTIEGMVEAVERVGELVHQISLATREQSLGISHVNEAVASLEVMTQQNTALVEESTSSAEALNARAQSLQRSVAFFNLTAS</sequence>
<dbReference type="GO" id="GO:0004888">
    <property type="term" value="F:transmembrane signaling receptor activity"/>
    <property type="evidence" value="ECO:0007669"/>
    <property type="project" value="TreeGrafter"/>
</dbReference>
<dbReference type="PANTHER" id="PTHR43531:SF7">
    <property type="entry name" value="AEROTAXIS RECEPTOR"/>
    <property type="match status" value="1"/>
</dbReference>
<dbReference type="InterPro" id="IPR000014">
    <property type="entry name" value="PAS"/>
</dbReference>
<dbReference type="CDD" id="cd00130">
    <property type="entry name" value="PAS"/>
    <property type="match status" value="1"/>
</dbReference>
<dbReference type="GO" id="GO:0007165">
    <property type="term" value="P:signal transduction"/>
    <property type="evidence" value="ECO:0007669"/>
    <property type="project" value="UniProtKB-KW"/>
</dbReference>
<dbReference type="FunFam" id="3.30.450.20:FF:000046">
    <property type="entry name" value="Aerotaxis sensor receptor"/>
    <property type="match status" value="1"/>
</dbReference>
<dbReference type="Pfam" id="PF00015">
    <property type="entry name" value="MCPsignal"/>
    <property type="match status" value="1"/>
</dbReference>
<evidence type="ECO:0000313" key="13">
    <source>
        <dbReference type="EMBL" id="AQZ99851.1"/>
    </source>
</evidence>
<evidence type="ECO:0000256" key="4">
    <source>
        <dbReference type="ARBA" id="ARBA00022500"/>
    </source>
</evidence>
<dbReference type="Pfam" id="PF08447">
    <property type="entry name" value="PAS_3"/>
    <property type="match status" value="1"/>
</dbReference>
<comment type="subcellular location">
    <subcellularLocation>
        <location evidence="1">Cell inner membrane</location>
        <topology evidence="1">Multi-pass membrane protein</topology>
    </subcellularLocation>
</comment>
<keyword evidence="5" id="KW-0997">Cell inner membrane</keyword>
<evidence type="ECO:0000256" key="3">
    <source>
        <dbReference type="ARBA" id="ARBA00022481"/>
    </source>
</evidence>
<dbReference type="SMART" id="SM00283">
    <property type="entry name" value="MA"/>
    <property type="match status" value="1"/>
</dbReference>
<dbReference type="PANTHER" id="PTHR43531">
    <property type="entry name" value="PROTEIN ICFG"/>
    <property type="match status" value="1"/>
</dbReference>
<dbReference type="NCBIfam" id="TIGR00229">
    <property type="entry name" value="sensory_box"/>
    <property type="match status" value="1"/>
</dbReference>
<dbReference type="Gene3D" id="3.30.450.20">
    <property type="entry name" value="PAS domain"/>
    <property type="match status" value="1"/>
</dbReference>
<proteinExistence type="inferred from homology"/>
<feature type="domain" description="PAS" evidence="12">
    <location>
        <begin position="21"/>
        <end position="76"/>
    </location>
</feature>
<accession>A0A1V3TLM8</accession>
<evidence type="ECO:0000256" key="5">
    <source>
        <dbReference type="ARBA" id="ARBA00022519"/>
    </source>
</evidence>
<keyword evidence="6" id="KW-0812">Transmembrane</keyword>
<dbReference type="EMBL" id="CP020121">
    <property type="protein sequence ID" value="AQZ99851.1"/>
    <property type="molecule type" value="Genomic_DNA"/>
</dbReference>
<feature type="domain" description="Methyl-accepting transducer" evidence="11">
    <location>
        <begin position="274"/>
        <end position="503"/>
    </location>
</feature>